<gene>
    <name evidence="2" type="ORF">FBZ95_102178</name>
</gene>
<dbReference type="STRING" id="1399419.A5906_18640"/>
<dbReference type="InterPro" id="IPR037401">
    <property type="entry name" value="SnoaL-like"/>
</dbReference>
<dbReference type="Pfam" id="PF13577">
    <property type="entry name" value="SnoaL_4"/>
    <property type="match status" value="1"/>
</dbReference>
<accession>A0A560KCB5</accession>
<dbReference type="Proteomes" id="UP000315914">
    <property type="component" value="Unassembled WGS sequence"/>
</dbReference>
<evidence type="ECO:0000313" key="2">
    <source>
        <dbReference type="EMBL" id="TWB80961.1"/>
    </source>
</evidence>
<dbReference type="AlphaFoldDB" id="A0A560KCB5"/>
<dbReference type="Gene3D" id="3.10.450.50">
    <property type="match status" value="1"/>
</dbReference>
<dbReference type="SUPFAM" id="SSF54427">
    <property type="entry name" value="NTF2-like"/>
    <property type="match status" value="1"/>
</dbReference>
<dbReference type="EMBL" id="VITW01000002">
    <property type="protein sequence ID" value="TWB80961.1"/>
    <property type="molecule type" value="Genomic_DNA"/>
</dbReference>
<evidence type="ECO:0000313" key="3">
    <source>
        <dbReference type="Proteomes" id="UP000315914"/>
    </source>
</evidence>
<dbReference type="RefSeq" id="WP_136614843.1">
    <property type="nucleotide sequence ID" value="NZ_LWIG01000001.1"/>
</dbReference>
<feature type="domain" description="SnoaL-like" evidence="1">
    <location>
        <begin position="9"/>
        <end position="130"/>
    </location>
</feature>
<evidence type="ECO:0000259" key="1">
    <source>
        <dbReference type="Pfam" id="PF13577"/>
    </source>
</evidence>
<dbReference type="InterPro" id="IPR032710">
    <property type="entry name" value="NTF2-like_dom_sf"/>
</dbReference>
<dbReference type="OrthoDB" id="1492465at2"/>
<reference evidence="2 3" key="1">
    <citation type="submission" date="2019-06" db="EMBL/GenBank/DDBJ databases">
        <title>Genomic Encyclopedia of Type Strains, Phase IV (KMG-V): Genome sequencing to study the core and pangenomes of soil and plant-associated prokaryotes.</title>
        <authorList>
            <person name="Whitman W."/>
        </authorList>
    </citation>
    <scope>NUCLEOTIDE SEQUENCE [LARGE SCALE GENOMIC DNA]</scope>
    <source>
        <strain evidence="2 3">BR 10556</strain>
    </source>
</reference>
<comment type="caution">
    <text evidence="2">The sequence shown here is derived from an EMBL/GenBank/DDBJ whole genome shotgun (WGS) entry which is preliminary data.</text>
</comment>
<keyword evidence="3" id="KW-1185">Reference proteome</keyword>
<sequence>MSLEARISRLEDIKRLRERVVEFFEHCDTGGSTGEAYNPKALASLFFPNGCFESGDLRCIGRPAMEELFADLAQAFCLHYAGNYVFDVRPGSDTAYGHWSAWETPVLSGKAVWGCFVHRHSYRKRDGEWYWLNWDQAIKFFVPVSDSWEQADRIVEQRLSHGA</sequence>
<name>A0A560KCB5_9BRAD</name>
<protein>
    <submittedName>
        <fullName evidence="2">SnoaL-like protein</fullName>
    </submittedName>
</protein>
<organism evidence="2 3">
    <name type="scientific">Bradyrhizobium sacchari</name>
    <dbReference type="NCBI Taxonomy" id="1399419"/>
    <lineage>
        <taxon>Bacteria</taxon>
        <taxon>Pseudomonadati</taxon>
        <taxon>Pseudomonadota</taxon>
        <taxon>Alphaproteobacteria</taxon>
        <taxon>Hyphomicrobiales</taxon>
        <taxon>Nitrobacteraceae</taxon>
        <taxon>Bradyrhizobium</taxon>
    </lineage>
</organism>
<proteinExistence type="predicted"/>